<keyword evidence="4" id="KW-1185">Reference proteome</keyword>
<reference evidence="2" key="1">
    <citation type="submission" date="2023-06" db="EMBL/GenBank/DDBJ databases">
        <authorList>
            <person name="Kurt Z."/>
        </authorList>
    </citation>
    <scope>NUCLEOTIDE SEQUENCE</scope>
</reference>
<name>A0AA86NA48_9EUKA</name>
<sequence>MHNTQENINILQKRVDSVENRVYQLDKNVFSQLQNTQSVLENYIASNYSLSQVNLQSISDVLDNRIFSNATLLSNKINSNQICLDKQIFQNSTILDWRIYNNISSLSHIVQSNFTSIISTIATLNLTINDLKINYSKREESMQEIITSLVQQINCTNSAGQFINGSCIQNSCTIQGQKQINGVCQCINTNAVVQNNVCVCPENSNAINGVCTCIISGQTMQSGVCACPSGQPVVNNQCQVVVIINNTDNTFQCGQGVSVTTFDIQTVTYQLTTPLSFSQYQIFAATKTIQDAFIDISDNVYSTINPLFQSQKDFTNIKIQLATQTMTSGSILVPNTTTTLNINKMSIISKVGSSINVNQYVNILVATLSNTKICTLLVNLNFSMSSGSIALINTVSGTINITGYQVSGTYQCTNEVAMIALTISATGNISQVSFKPTVYNVGNCSSYLFGTANSAEFMVSNVAIVIGNRSNLQILTSIKTSSSKYWLFGGIVANILYSSKITITNVITDCYQQINTAFSEFFGFLVGYGQQTTSTITVTNLCQQQKMTSSQYINYFGLIGSTLSNTSLNQVNTRTVISTSSLYHTGIIFGYLQLVNIQIQNVSIVGCNISSPNSQRIGGFIGGSANSAVKITGSQIQQVHIEAYSSFGIVLGLNFGENSFVFSNSSSIFNYINDVLQYDCPLFSNAFSIIGC</sequence>
<gene>
    <name evidence="2" type="ORF">HINF_LOCUS3083</name>
    <name evidence="3" type="ORF">HINF_LOCUS58664</name>
</gene>
<accession>A0AA86NA48</accession>
<organism evidence="2">
    <name type="scientific">Hexamita inflata</name>
    <dbReference type="NCBI Taxonomy" id="28002"/>
    <lineage>
        <taxon>Eukaryota</taxon>
        <taxon>Metamonada</taxon>
        <taxon>Diplomonadida</taxon>
        <taxon>Hexamitidae</taxon>
        <taxon>Hexamitinae</taxon>
        <taxon>Hexamita</taxon>
    </lineage>
</organism>
<evidence type="ECO:0000313" key="4">
    <source>
        <dbReference type="Proteomes" id="UP001642409"/>
    </source>
</evidence>
<comment type="caution">
    <text evidence="2">The sequence shown here is derived from an EMBL/GenBank/DDBJ whole genome shotgun (WGS) entry which is preliminary data.</text>
</comment>
<dbReference type="EMBL" id="CAXDID020000331">
    <property type="protein sequence ID" value="CAL6077939.1"/>
    <property type="molecule type" value="Genomic_DNA"/>
</dbReference>
<keyword evidence="1" id="KW-0175">Coiled coil</keyword>
<dbReference type="Proteomes" id="UP001642409">
    <property type="component" value="Unassembled WGS sequence"/>
</dbReference>
<feature type="coiled-coil region" evidence="1">
    <location>
        <begin position="1"/>
        <end position="28"/>
    </location>
</feature>
<dbReference type="EMBL" id="CATOUU010000074">
    <property type="protein sequence ID" value="CAI9915438.1"/>
    <property type="molecule type" value="Genomic_DNA"/>
</dbReference>
<protein>
    <submittedName>
        <fullName evidence="3">Hypothetical_protein</fullName>
    </submittedName>
</protein>
<evidence type="ECO:0000313" key="3">
    <source>
        <dbReference type="EMBL" id="CAL6077939.1"/>
    </source>
</evidence>
<evidence type="ECO:0000313" key="2">
    <source>
        <dbReference type="EMBL" id="CAI9915438.1"/>
    </source>
</evidence>
<dbReference type="AlphaFoldDB" id="A0AA86NA48"/>
<evidence type="ECO:0000256" key="1">
    <source>
        <dbReference type="SAM" id="Coils"/>
    </source>
</evidence>
<reference evidence="3 4" key="2">
    <citation type="submission" date="2024-07" db="EMBL/GenBank/DDBJ databases">
        <authorList>
            <person name="Akdeniz Z."/>
        </authorList>
    </citation>
    <scope>NUCLEOTIDE SEQUENCE [LARGE SCALE GENOMIC DNA]</scope>
</reference>
<proteinExistence type="predicted"/>